<comment type="caution">
    <text evidence="2">The sequence shown here is derived from an EMBL/GenBank/DDBJ whole genome shotgun (WGS) entry which is preliminary data.</text>
</comment>
<organism evidence="2 3">
    <name type="scientific">Bacillus infantis</name>
    <dbReference type="NCBI Taxonomy" id="324767"/>
    <lineage>
        <taxon>Bacteria</taxon>
        <taxon>Bacillati</taxon>
        <taxon>Bacillota</taxon>
        <taxon>Bacilli</taxon>
        <taxon>Bacillales</taxon>
        <taxon>Bacillaceae</taxon>
        <taxon>Bacillus</taxon>
    </lineage>
</organism>
<proteinExistence type="inferred from homology"/>
<gene>
    <name evidence="2" type="ORF">FZD51_12760</name>
</gene>
<dbReference type="PANTHER" id="PTHR35024">
    <property type="entry name" value="HYPOTHETICAL CYTOSOLIC PROTEIN"/>
    <property type="match status" value="1"/>
</dbReference>
<dbReference type="InterPro" id="IPR007607">
    <property type="entry name" value="BacA/B"/>
</dbReference>
<dbReference type="EMBL" id="VTER01000006">
    <property type="protein sequence ID" value="TYS47798.1"/>
    <property type="molecule type" value="Genomic_DNA"/>
</dbReference>
<protein>
    <submittedName>
        <fullName evidence="2">Cytoplasmic protein</fullName>
    </submittedName>
</protein>
<dbReference type="AlphaFoldDB" id="A0A5D4RDJ4"/>
<evidence type="ECO:0000313" key="3">
    <source>
        <dbReference type="Proteomes" id="UP000322139"/>
    </source>
</evidence>
<evidence type="ECO:0000313" key="2">
    <source>
        <dbReference type="EMBL" id="TYS47798.1"/>
    </source>
</evidence>
<dbReference type="Pfam" id="PF04519">
    <property type="entry name" value="Bactofilin"/>
    <property type="match status" value="1"/>
</dbReference>
<evidence type="ECO:0000256" key="1">
    <source>
        <dbReference type="ARBA" id="ARBA00044755"/>
    </source>
</evidence>
<accession>A0A5D4RDJ4</accession>
<dbReference type="RefSeq" id="WP_148975126.1">
    <property type="nucleotide sequence ID" value="NZ_JBNIKU010000008.1"/>
</dbReference>
<dbReference type="PANTHER" id="PTHR35024:SF4">
    <property type="entry name" value="POLYMER-FORMING CYTOSKELETAL PROTEIN"/>
    <property type="match status" value="1"/>
</dbReference>
<sequence>MILQGAGKLSINGIGSSDGGSYDKVCINGKGTVNGNIECRIFDCNGSGQFDGDVLSSEKAKINGNAAIAGSFSGATLSIDGSAGFSGNVAAADEIKVNGKGRIGGKLASRKIIVNGRLTAGGSVETEEFISEGQFIIGSHLAAESIKSFIMGECKVQEMRGRSILIRQKKDNPLRGLLQSFFPSRLEAALIEGEEIHLENTNVKMVRGNHIVIGENAIADTVEYTGSLKFEGNGTALESRKI</sequence>
<reference evidence="2 3" key="1">
    <citation type="submission" date="2019-08" db="EMBL/GenBank/DDBJ databases">
        <title>Bacillus genomes from the desert of Cuatro Cienegas, Coahuila.</title>
        <authorList>
            <person name="Olmedo-Alvarez G."/>
        </authorList>
    </citation>
    <scope>NUCLEOTIDE SEQUENCE [LARGE SCALE GENOMIC DNA]</scope>
    <source>
        <strain evidence="2 3">CH446_14T</strain>
    </source>
</reference>
<dbReference type="Proteomes" id="UP000322139">
    <property type="component" value="Unassembled WGS sequence"/>
</dbReference>
<comment type="similarity">
    <text evidence="1">Belongs to the bactofilin family.</text>
</comment>
<name>A0A5D4RDJ4_9BACI</name>